<evidence type="ECO:0008006" key="3">
    <source>
        <dbReference type="Google" id="ProtNLM"/>
    </source>
</evidence>
<organism evidence="1 2">
    <name type="scientific">Candidatus Magnetobacterium casense</name>
    <dbReference type="NCBI Taxonomy" id="1455061"/>
    <lineage>
        <taxon>Bacteria</taxon>
        <taxon>Pseudomonadati</taxon>
        <taxon>Nitrospirota</taxon>
        <taxon>Thermodesulfovibrionia</taxon>
        <taxon>Thermodesulfovibrionales</taxon>
        <taxon>Candidatus Magnetobacteriaceae</taxon>
        <taxon>Candidatus Magnetobacterium</taxon>
    </lineage>
</organism>
<dbReference type="RefSeq" id="WP_218253800.1">
    <property type="nucleotide sequence ID" value="NZ_JABXWD010000482.1"/>
</dbReference>
<reference evidence="1 2" key="1">
    <citation type="journal article" date="2020" name="J Geophys Res Biogeosci">
        <title>Magnetotaxis as an Adaptation to Enable Bacterial Shuttling of Microbial Sulfur and Sulfur Cycling Across Aquatic Oxic#Anoxic Interfaces.</title>
        <authorList>
            <person name="Li J."/>
            <person name="Liu P."/>
            <person name="Wang J."/>
            <person name="Roberts A.P."/>
            <person name="Pan Y."/>
        </authorList>
    </citation>
    <scope>NUCLEOTIDE SEQUENCE [LARGE SCALE GENOMIC DNA]</scope>
    <source>
        <strain evidence="1 2">MYR-1_YQ</strain>
    </source>
</reference>
<evidence type="ECO:0000313" key="1">
    <source>
        <dbReference type="EMBL" id="MBV6343197.1"/>
    </source>
</evidence>
<gene>
    <name evidence="1" type="ORF">HWQ67_16580</name>
</gene>
<accession>A0ABS6S2X9</accession>
<name>A0ABS6S2X9_9BACT</name>
<dbReference type="EMBL" id="JABXWD010000482">
    <property type="protein sequence ID" value="MBV6343197.1"/>
    <property type="molecule type" value="Genomic_DNA"/>
</dbReference>
<sequence>MHRMYIENFGTIKKFDFEVKDYTVFIGEEGSGTHTICTLIYFFRTIKDAFIKNISENIVDASTVNIKRIIEKRFYDLFYNTTLFGRNSLIRYEYSEQIYI</sequence>
<keyword evidence="2" id="KW-1185">Reference proteome</keyword>
<dbReference type="Proteomes" id="UP001196980">
    <property type="component" value="Unassembled WGS sequence"/>
</dbReference>
<evidence type="ECO:0000313" key="2">
    <source>
        <dbReference type="Proteomes" id="UP001196980"/>
    </source>
</evidence>
<proteinExistence type="predicted"/>
<protein>
    <recommendedName>
        <fullName evidence="3">Rad50/SbcC-type AAA domain-containing protein</fullName>
    </recommendedName>
</protein>
<comment type="caution">
    <text evidence="1">The sequence shown here is derived from an EMBL/GenBank/DDBJ whole genome shotgun (WGS) entry which is preliminary data.</text>
</comment>